<dbReference type="EMBL" id="RCZK01000004">
    <property type="protein sequence ID" value="TPG13232.1"/>
    <property type="molecule type" value="Genomic_DNA"/>
</dbReference>
<gene>
    <name evidence="1" type="ORF">EAH84_06655</name>
</gene>
<reference evidence="1 2" key="1">
    <citation type="journal article" date="2019" name="Environ. Microbiol.">
        <title>Species interactions and distinct microbial communities in high Arctic permafrost affected cryosols are associated with the CH4 and CO2 gas fluxes.</title>
        <authorList>
            <person name="Altshuler I."/>
            <person name="Hamel J."/>
            <person name="Turney S."/>
            <person name="Magnuson E."/>
            <person name="Levesque R."/>
            <person name="Greer C."/>
            <person name="Whyte L.G."/>
        </authorList>
    </citation>
    <scope>NUCLEOTIDE SEQUENCE [LARGE SCALE GENOMIC DNA]</scope>
    <source>
        <strain evidence="1 2">S5.1</strain>
    </source>
</reference>
<evidence type="ECO:0000313" key="1">
    <source>
        <dbReference type="EMBL" id="TPG13232.1"/>
    </source>
</evidence>
<accession>A0A502CKG3</accession>
<dbReference type="AlphaFoldDB" id="A0A502CKG3"/>
<protein>
    <submittedName>
        <fullName evidence="1">Uncharacterized protein</fullName>
    </submittedName>
</protein>
<dbReference type="Proteomes" id="UP000318413">
    <property type="component" value="Unassembled WGS sequence"/>
</dbReference>
<keyword evidence="2" id="KW-1185">Reference proteome</keyword>
<evidence type="ECO:0000313" key="2">
    <source>
        <dbReference type="Proteomes" id="UP000318413"/>
    </source>
</evidence>
<sequence length="194" mass="21818">MFEAKPTARADMAAGTLYAVSGEAGWIYYGQVTPEKKVGFFRRRDRKPAPADEVLATPVMVLTTVAYPSITRAMRTGKWEKLGRFPVVGELVAPQPSVQWPVGTLTVTVWNGDGPDYDTRVEDPAIQNMELTAVWGAAEHIPARLTAEFGEEEAEWHVGGPIWRERRIKEEMAARFTDQPWHELPDDWVPTNPR</sequence>
<dbReference type="RefSeq" id="WP_140869623.1">
    <property type="nucleotide sequence ID" value="NZ_RCZK01000004.1"/>
</dbReference>
<organism evidence="1 2">
    <name type="scientific">Sphingomonas oligophenolica</name>
    <dbReference type="NCBI Taxonomy" id="301154"/>
    <lineage>
        <taxon>Bacteria</taxon>
        <taxon>Pseudomonadati</taxon>
        <taxon>Pseudomonadota</taxon>
        <taxon>Alphaproteobacteria</taxon>
        <taxon>Sphingomonadales</taxon>
        <taxon>Sphingomonadaceae</taxon>
        <taxon>Sphingomonas</taxon>
    </lineage>
</organism>
<comment type="caution">
    <text evidence="1">The sequence shown here is derived from an EMBL/GenBank/DDBJ whole genome shotgun (WGS) entry which is preliminary data.</text>
</comment>
<dbReference type="OrthoDB" id="7559054at2"/>
<proteinExistence type="predicted"/>
<name>A0A502CKG3_9SPHN</name>